<gene>
    <name evidence="4" type="ORF">C7435_2946</name>
</gene>
<dbReference type="Gene3D" id="3.20.20.80">
    <property type="entry name" value="Glycosidases"/>
    <property type="match status" value="1"/>
</dbReference>
<dbReference type="AlphaFoldDB" id="A0A495D198"/>
<dbReference type="EMBL" id="RBIM01000007">
    <property type="protein sequence ID" value="RKQ95257.1"/>
    <property type="molecule type" value="Genomic_DNA"/>
</dbReference>
<dbReference type="SUPFAM" id="SSF51445">
    <property type="entry name" value="(Trans)glycosidases"/>
    <property type="match status" value="1"/>
</dbReference>
<evidence type="ECO:0000313" key="4">
    <source>
        <dbReference type="EMBL" id="RKQ95257.1"/>
    </source>
</evidence>
<dbReference type="Pfam" id="PF13547">
    <property type="entry name" value="GTA_TIM"/>
    <property type="match status" value="1"/>
</dbReference>
<evidence type="ECO:0000259" key="1">
    <source>
        <dbReference type="Pfam" id="PF13547"/>
    </source>
</evidence>
<dbReference type="Pfam" id="PF13550">
    <property type="entry name" value="Phage-tail_3"/>
    <property type="match status" value="1"/>
</dbReference>
<organism evidence="4 5">
    <name type="scientific">Maricaulis maris</name>
    <dbReference type="NCBI Taxonomy" id="74318"/>
    <lineage>
        <taxon>Bacteria</taxon>
        <taxon>Pseudomonadati</taxon>
        <taxon>Pseudomonadota</taxon>
        <taxon>Alphaproteobacteria</taxon>
        <taxon>Maricaulales</taxon>
        <taxon>Maricaulaceae</taxon>
        <taxon>Maricaulis</taxon>
    </lineage>
</organism>
<accession>A0A495D198</accession>
<name>A0A495D198_9PROT</name>
<dbReference type="Proteomes" id="UP000273675">
    <property type="component" value="Unassembled WGS sequence"/>
</dbReference>
<dbReference type="InterPro" id="IPR032876">
    <property type="entry name" value="J_dom"/>
</dbReference>
<dbReference type="CDD" id="cd19607">
    <property type="entry name" value="GTA_TIM-barrel-like"/>
    <property type="match status" value="1"/>
</dbReference>
<evidence type="ECO:0000259" key="2">
    <source>
        <dbReference type="Pfam" id="PF13550"/>
    </source>
</evidence>
<feature type="domain" description="Tip attachment protein J" evidence="2">
    <location>
        <begin position="765"/>
        <end position="917"/>
    </location>
</feature>
<reference evidence="4 5" key="1">
    <citation type="submission" date="2018-10" db="EMBL/GenBank/DDBJ databases">
        <title>Genomic Encyclopedia of Type Strains, Phase IV (KMG-IV): sequencing the most valuable type-strain genomes for metagenomic binning, comparative biology and taxonomic classification.</title>
        <authorList>
            <person name="Goeker M."/>
        </authorList>
    </citation>
    <scope>NUCLEOTIDE SEQUENCE [LARGE SCALE GENOMIC DNA]</scope>
    <source>
        <strain evidence="4 5">DSM 4734</strain>
    </source>
</reference>
<dbReference type="InterPro" id="IPR017853">
    <property type="entry name" value="GH"/>
</dbReference>
<dbReference type="Pfam" id="PF23666">
    <property type="entry name" value="Rcc01698_C"/>
    <property type="match status" value="1"/>
</dbReference>
<feature type="domain" description="GTA TIM-barrel-like" evidence="1">
    <location>
        <begin position="411"/>
        <end position="705"/>
    </location>
</feature>
<evidence type="ECO:0000313" key="5">
    <source>
        <dbReference type="Proteomes" id="UP000273675"/>
    </source>
</evidence>
<feature type="domain" description="Rcc01698-like C-terminal" evidence="3">
    <location>
        <begin position="1002"/>
        <end position="1098"/>
    </location>
</feature>
<comment type="caution">
    <text evidence="4">The sequence shown here is derived from an EMBL/GenBank/DDBJ whole genome shotgun (WGS) entry which is preliminary data.</text>
</comment>
<sequence>MADLVLTAGRAALQTGLALARSALPMLGQAVAGAAVNALLPGREGPRLVELPVQTSTDGAAMPRLWGRARLAGQVIWAARFTEHAQTSGGGKGGPKETGFSYSISFAVGLCEGVVSGIGRIWANGALLDQSRFAVRWHDGAEDQSPDPLITAIEGDTAPGFRGTAYLVFEDLPLDEFGHRIPNLSVEVFRGVGADGLETQVRGVNLIPGCGEFALSPEPVMRLDGPGAETPLNRNNSRGLTDVMAALDDLERDLPACRSVQIVLAWFGTDLRCGACEIRPGVEDRETQTRPTAWSVAGADRDSAWLIGRVDGRPVYGGTPDDAGVIALIKRLKARGFRVTLYPFILMDIADGNDLPDPDGGSGQPAYPWRGRIRPVGGGVAAQIADFFGTAAASDFSVAGEMVSYGGPAIWRYRRFILHCAALAKTAGGVDGFLIGSEMVALTTAGADEAYPAVAALCDLAVEARSLLGPATRLSYAADWSEYHGHQSGGGAKIFHLDPLWSHPQIDAVAIDFYIPLADWRDGDGHLDTSLAATPHDRAYLASRLTGGEGYDWYYTSPADREAQLRTPILDVGHGEDWVWRYKDLVGWWSNAHHDRPGGVRDASATGWVPMSKPVWLTELGCPAVDKGANQPNVFIDPKSSESAPPWYSNASRDDLIQRRYLECMLAHWQDVAANPVSPVYGGPMVEPDWCAVWAFDARPWPDFPARSEIWSDGGNWRLGHWLNGRAGLVPVARIIDELADASGLTEIDTSAVHDLVAGYVVDRPIAARDALAPLVTLLGLDVIEGNEVVGFRSAAPVTDGLTLTDPVAAEAGSVTRHYPAPLDLIRDVRLGFYDDRSAYRLGHAFARDTFGTVESATLSVPVIADADTARRWCTDWLAAAQNEAERLDLILPPATLGLEAGDAITVSGTVWRIASLDGDFGRTAQLVRPGGRRLTVATGEAGVDATLPGPATRPALEVLDLPLQSGEARDGPLVAAWSKPWPGAIDISLAGQTRLRLTRPARMGRLVEALASGPVGRWDRAARLDIALDWGPPDSLDEMTVLGGGNRIAVEAEPGVWEVVAFSDAELVAPGQYRLTGLLRGLGSSVARTAAAAARVVILDAACQPLMLAPHERGVALDVAAVAAGRSPLDEAASVRTIAPVVADLTPLPPVHLSLTRTTDGVELDWIRQTRIGGDDWSAPEVPLGETVEAWQVELEADGETVRLDDIGETRLTLMNAVLTAYFGALPTHLTVRVAQVSARLGAGAVATAEADL</sequence>
<dbReference type="OrthoDB" id="8445115at2"/>
<proteinExistence type="predicted"/>
<dbReference type="RefSeq" id="WP_121212256.1">
    <property type="nucleotide sequence ID" value="NZ_RBIM01000007.1"/>
</dbReference>
<dbReference type="InterPro" id="IPR025195">
    <property type="entry name" value="GTA_TIM_dom"/>
</dbReference>
<dbReference type="InterPro" id="IPR056490">
    <property type="entry name" value="Rcc01698_C"/>
</dbReference>
<protein>
    <submittedName>
        <fullName evidence="4">Putative tail protein</fullName>
    </submittedName>
</protein>
<evidence type="ECO:0000259" key="3">
    <source>
        <dbReference type="Pfam" id="PF23666"/>
    </source>
</evidence>